<dbReference type="SMART" id="SM00354">
    <property type="entry name" value="HTH_LACI"/>
    <property type="match status" value="1"/>
</dbReference>
<keyword evidence="2" id="KW-0238">DNA-binding</keyword>
<dbReference type="Gene3D" id="1.10.260.40">
    <property type="entry name" value="lambda repressor-like DNA-binding domains"/>
    <property type="match status" value="1"/>
</dbReference>
<feature type="domain" description="HTH lacI-type" evidence="4">
    <location>
        <begin position="19"/>
        <end position="73"/>
    </location>
</feature>
<dbReference type="PANTHER" id="PTHR30146:SF120">
    <property type="entry name" value="ALANINE RACEMASE"/>
    <property type="match status" value="1"/>
</dbReference>
<comment type="caution">
    <text evidence="5">The sequence shown here is derived from an EMBL/GenBank/DDBJ whole genome shotgun (WGS) entry which is preliminary data.</text>
</comment>
<dbReference type="RefSeq" id="WP_339586652.1">
    <property type="nucleotide sequence ID" value="NZ_JBBHJZ010000001.1"/>
</dbReference>
<evidence type="ECO:0000313" key="5">
    <source>
        <dbReference type="EMBL" id="MEJ5976215.1"/>
    </source>
</evidence>
<reference evidence="5 6" key="1">
    <citation type="submission" date="2024-03" db="EMBL/GenBank/DDBJ databases">
        <authorList>
            <person name="Jo J.-H."/>
        </authorList>
    </citation>
    <scope>NUCLEOTIDE SEQUENCE [LARGE SCALE GENOMIC DNA]</scope>
    <source>
        <strain evidence="5 6">PS1R-30</strain>
    </source>
</reference>
<dbReference type="EMBL" id="JBBHJZ010000001">
    <property type="protein sequence ID" value="MEJ5976215.1"/>
    <property type="molecule type" value="Genomic_DNA"/>
</dbReference>
<organism evidence="5 6">
    <name type="scientific">Novosphingobium anseongense</name>
    <dbReference type="NCBI Taxonomy" id="3133436"/>
    <lineage>
        <taxon>Bacteria</taxon>
        <taxon>Pseudomonadati</taxon>
        <taxon>Pseudomonadota</taxon>
        <taxon>Alphaproteobacteria</taxon>
        <taxon>Sphingomonadales</taxon>
        <taxon>Sphingomonadaceae</taxon>
        <taxon>Novosphingobium</taxon>
    </lineage>
</organism>
<dbReference type="InterPro" id="IPR028082">
    <property type="entry name" value="Peripla_BP_I"/>
</dbReference>
<proteinExistence type="predicted"/>
<evidence type="ECO:0000313" key="6">
    <source>
        <dbReference type="Proteomes" id="UP001361239"/>
    </source>
</evidence>
<sequence>MAEQTNDKSEPVAGPHRRVTLEDIARICEVSKITVSRALRKSPKVRPAVREKIEAAAREAGYRINLAARDLRLSHRRRVAIVMDWTPNDARPMSDPYPLVLLGGAVEALATAGYAAVVTTSDPALGAEVSDTSGLILLGQGADQHTVKEYSELGLPLVVWGEADGSGSPGPVVVGSDNRLGGAQAATYLLSRGRDRCAFLGDLRHAEMRARRDGCAAALGEQGQGLIDVDSDLTAAAAEAEVERLLAEDGGIDAIFAGSDLMAAGAKRAAARAGRDVAIVGYDDSPTAVAFGITSVSQDWFGGGRLLAQTLLELIAGQSPHPPSLPTRLVTRDT</sequence>
<dbReference type="SUPFAM" id="SSF53822">
    <property type="entry name" value="Periplasmic binding protein-like I"/>
    <property type="match status" value="1"/>
</dbReference>
<name>A0ABU8RSZ0_9SPHN</name>
<dbReference type="CDD" id="cd01392">
    <property type="entry name" value="HTH_LacI"/>
    <property type="match status" value="1"/>
</dbReference>
<evidence type="ECO:0000259" key="4">
    <source>
        <dbReference type="PROSITE" id="PS50932"/>
    </source>
</evidence>
<dbReference type="InterPro" id="IPR010982">
    <property type="entry name" value="Lambda_DNA-bd_dom_sf"/>
</dbReference>
<dbReference type="Proteomes" id="UP001361239">
    <property type="component" value="Unassembled WGS sequence"/>
</dbReference>
<gene>
    <name evidence="5" type="ORF">WG901_06195</name>
</gene>
<dbReference type="InterPro" id="IPR000843">
    <property type="entry name" value="HTH_LacI"/>
</dbReference>
<dbReference type="SUPFAM" id="SSF47413">
    <property type="entry name" value="lambda repressor-like DNA-binding domains"/>
    <property type="match status" value="1"/>
</dbReference>
<dbReference type="Gene3D" id="3.40.50.2300">
    <property type="match status" value="2"/>
</dbReference>
<keyword evidence="3" id="KW-0804">Transcription</keyword>
<evidence type="ECO:0000256" key="3">
    <source>
        <dbReference type="ARBA" id="ARBA00023163"/>
    </source>
</evidence>
<keyword evidence="1" id="KW-0805">Transcription regulation</keyword>
<accession>A0ABU8RSZ0</accession>
<dbReference type="InterPro" id="IPR046335">
    <property type="entry name" value="LacI/GalR-like_sensor"/>
</dbReference>
<keyword evidence="6" id="KW-1185">Reference proteome</keyword>
<dbReference type="Pfam" id="PF00356">
    <property type="entry name" value="LacI"/>
    <property type="match status" value="1"/>
</dbReference>
<evidence type="ECO:0000256" key="2">
    <source>
        <dbReference type="ARBA" id="ARBA00023125"/>
    </source>
</evidence>
<dbReference type="PANTHER" id="PTHR30146">
    <property type="entry name" value="LACI-RELATED TRANSCRIPTIONAL REPRESSOR"/>
    <property type="match status" value="1"/>
</dbReference>
<protein>
    <submittedName>
        <fullName evidence="5">Substrate-binding domain-containing protein</fullName>
    </submittedName>
</protein>
<evidence type="ECO:0000256" key="1">
    <source>
        <dbReference type="ARBA" id="ARBA00023015"/>
    </source>
</evidence>
<dbReference type="PROSITE" id="PS50932">
    <property type="entry name" value="HTH_LACI_2"/>
    <property type="match status" value="1"/>
</dbReference>
<dbReference type="Pfam" id="PF13377">
    <property type="entry name" value="Peripla_BP_3"/>
    <property type="match status" value="1"/>
</dbReference>